<accession>A0A1Q5SRC2</accession>
<keyword evidence="3" id="KW-1185">Reference proteome</keyword>
<dbReference type="EMBL" id="MNBE01000757">
    <property type="protein sequence ID" value="OKO90547.1"/>
    <property type="molecule type" value="Genomic_DNA"/>
</dbReference>
<feature type="compositionally biased region" description="Basic and acidic residues" evidence="1">
    <location>
        <begin position="1"/>
        <end position="26"/>
    </location>
</feature>
<evidence type="ECO:0000313" key="3">
    <source>
        <dbReference type="Proteomes" id="UP000186955"/>
    </source>
</evidence>
<feature type="region of interest" description="Disordered" evidence="1">
    <location>
        <begin position="1"/>
        <end position="48"/>
    </location>
</feature>
<gene>
    <name evidence="2" type="ORF">PENSUB_13264</name>
</gene>
<evidence type="ECO:0000313" key="2">
    <source>
        <dbReference type="EMBL" id="OKO90547.1"/>
    </source>
</evidence>
<sequence length="71" mass="7827">MIGESIHHDSEGEKMASHDEDKEEQLCRSQKLSSKAGETEGSKQDLPSVGHAMNMWIAEFELAYDISCVGS</sequence>
<reference evidence="2 3" key="1">
    <citation type="submission" date="2016-10" db="EMBL/GenBank/DDBJ databases">
        <title>Genome sequence of the ascomycete fungus Penicillium subrubescens.</title>
        <authorList>
            <person name="De Vries R.P."/>
            <person name="Peng M."/>
            <person name="Dilokpimol A."/>
            <person name="Hilden K."/>
            <person name="Makela M.R."/>
            <person name="Grigoriev I."/>
            <person name="Riley R."/>
            <person name="Granchi Z."/>
        </authorList>
    </citation>
    <scope>NUCLEOTIDE SEQUENCE [LARGE SCALE GENOMIC DNA]</scope>
    <source>
        <strain evidence="2 3">CBS 132785</strain>
    </source>
</reference>
<organism evidence="2 3">
    <name type="scientific">Penicillium subrubescens</name>
    <dbReference type="NCBI Taxonomy" id="1316194"/>
    <lineage>
        <taxon>Eukaryota</taxon>
        <taxon>Fungi</taxon>
        <taxon>Dikarya</taxon>
        <taxon>Ascomycota</taxon>
        <taxon>Pezizomycotina</taxon>
        <taxon>Eurotiomycetes</taxon>
        <taxon>Eurotiomycetidae</taxon>
        <taxon>Eurotiales</taxon>
        <taxon>Aspergillaceae</taxon>
        <taxon>Penicillium</taxon>
    </lineage>
</organism>
<comment type="caution">
    <text evidence="2">The sequence shown here is derived from an EMBL/GenBank/DDBJ whole genome shotgun (WGS) entry which is preliminary data.</text>
</comment>
<protein>
    <submittedName>
        <fullName evidence="2">Uncharacterized protein</fullName>
    </submittedName>
</protein>
<name>A0A1Q5SRC2_9EURO</name>
<proteinExistence type="predicted"/>
<dbReference type="Proteomes" id="UP000186955">
    <property type="component" value="Unassembled WGS sequence"/>
</dbReference>
<evidence type="ECO:0000256" key="1">
    <source>
        <dbReference type="SAM" id="MobiDB-lite"/>
    </source>
</evidence>
<dbReference type="AlphaFoldDB" id="A0A1Q5SRC2"/>